<dbReference type="PROSITE" id="PS50850">
    <property type="entry name" value="MFS"/>
    <property type="match status" value="1"/>
</dbReference>
<dbReference type="GO" id="GO:0022857">
    <property type="term" value="F:transmembrane transporter activity"/>
    <property type="evidence" value="ECO:0000318"/>
    <property type="project" value="GO_Central"/>
</dbReference>
<dbReference type="AlphaFoldDB" id="A0A2C9WD08"/>
<feature type="domain" description="Major facilitator superfamily (MFS) profile" evidence="10">
    <location>
        <begin position="7"/>
        <end position="731"/>
    </location>
</feature>
<feature type="region of interest" description="Disordered" evidence="7">
    <location>
        <begin position="339"/>
        <end position="400"/>
    </location>
</feature>
<dbReference type="Pfam" id="PF00083">
    <property type="entry name" value="Sugar_tr"/>
    <property type="match status" value="2"/>
</dbReference>
<dbReference type="PANTHER" id="PTHR48020:SF35">
    <property type="entry name" value="SUGAR TRANSPORTER"/>
    <property type="match status" value="1"/>
</dbReference>
<keyword evidence="6 8" id="KW-0472">Membrane</keyword>
<dbReference type="Gene3D" id="1.20.1250.20">
    <property type="entry name" value="MFS general substrate transporter like domains"/>
    <property type="match status" value="2"/>
</dbReference>
<evidence type="ECO:0000313" key="11">
    <source>
        <dbReference type="EMBL" id="OAY57685.1"/>
    </source>
</evidence>
<evidence type="ECO:0000256" key="4">
    <source>
        <dbReference type="ARBA" id="ARBA00022692"/>
    </source>
</evidence>
<comment type="subcellular location">
    <subcellularLocation>
        <location evidence="1">Membrane</location>
        <topology evidence="1">Multi-pass membrane protein</topology>
    </subcellularLocation>
</comment>
<keyword evidence="3" id="KW-0813">Transport</keyword>
<organism evidence="11">
    <name type="scientific">Manihot esculenta</name>
    <name type="common">Cassava</name>
    <name type="synonym">Jatropha manihot</name>
    <dbReference type="NCBI Taxonomy" id="3983"/>
    <lineage>
        <taxon>Eukaryota</taxon>
        <taxon>Viridiplantae</taxon>
        <taxon>Streptophyta</taxon>
        <taxon>Embryophyta</taxon>
        <taxon>Tracheophyta</taxon>
        <taxon>Spermatophyta</taxon>
        <taxon>Magnoliopsida</taxon>
        <taxon>eudicotyledons</taxon>
        <taxon>Gunneridae</taxon>
        <taxon>Pentapetalae</taxon>
        <taxon>rosids</taxon>
        <taxon>fabids</taxon>
        <taxon>Malpighiales</taxon>
        <taxon>Euphorbiaceae</taxon>
        <taxon>Crotonoideae</taxon>
        <taxon>Manihoteae</taxon>
        <taxon>Manihot</taxon>
    </lineage>
</organism>
<evidence type="ECO:0000256" key="3">
    <source>
        <dbReference type="ARBA" id="ARBA00022448"/>
    </source>
</evidence>
<keyword evidence="4 8" id="KW-0812">Transmembrane</keyword>
<keyword evidence="9" id="KW-0732">Signal</keyword>
<evidence type="ECO:0000256" key="6">
    <source>
        <dbReference type="ARBA" id="ARBA00023136"/>
    </source>
</evidence>
<feature type="transmembrane region" description="Helical" evidence="8">
    <location>
        <begin position="131"/>
        <end position="148"/>
    </location>
</feature>
<dbReference type="PANTHER" id="PTHR48020">
    <property type="entry name" value="PROTON MYO-INOSITOL COTRANSPORTER"/>
    <property type="match status" value="1"/>
</dbReference>
<dbReference type="FunFam" id="1.20.1250.20:FF:000108">
    <property type="entry name" value="Monosaccharide-sensing protein 2"/>
    <property type="match status" value="1"/>
</dbReference>
<feature type="transmembrane region" description="Helical" evidence="8">
    <location>
        <begin position="676"/>
        <end position="697"/>
    </location>
</feature>
<dbReference type="InterPro" id="IPR005828">
    <property type="entry name" value="MFS_sugar_transport-like"/>
</dbReference>
<feature type="transmembrane region" description="Helical" evidence="8">
    <location>
        <begin position="194"/>
        <end position="212"/>
    </location>
</feature>
<evidence type="ECO:0000259" key="10">
    <source>
        <dbReference type="PROSITE" id="PS50850"/>
    </source>
</evidence>
<reference evidence="11" key="1">
    <citation type="submission" date="2016-02" db="EMBL/GenBank/DDBJ databases">
        <title>WGS assembly of Manihot esculenta.</title>
        <authorList>
            <person name="Bredeson J.V."/>
            <person name="Prochnik S.E."/>
            <person name="Lyons J.B."/>
            <person name="Schmutz J."/>
            <person name="Grimwood J."/>
            <person name="Vrebalov J."/>
            <person name="Bart R.S."/>
            <person name="Amuge T."/>
            <person name="Ferguson M.E."/>
            <person name="Green R."/>
            <person name="Putnam N."/>
            <person name="Stites J."/>
            <person name="Rounsley S."/>
            <person name="Rokhsar D.S."/>
        </authorList>
    </citation>
    <scope>NUCLEOTIDE SEQUENCE [LARGE SCALE GENOMIC DNA]</scope>
    <source>
        <tissue evidence="11">Leaf</tissue>
    </source>
</reference>
<evidence type="ECO:0000256" key="1">
    <source>
        <dbReference type="ARBA" id="ARBA00004141"/>
    </source>
</evidence>
<keyword evidence="5 8" id="KW-1133">Transmembrane helix</keyword>
<feature type="transmembrane region" description="Helical" evidence="8">
    <location>
        <begin position="71"/>
        <end position="89"/>
    </location>
</feature>
<feature type="chain" id="PRO_5013265667" description="Major facilitator superfamily (MFS) profile domain-containing protein" evidence="9">
    <location>
        <begin position="20"/>
        <end position="753"/>
    </location>
</feature>
<dbReference type="EMBL" id="CM004388">
    <property type="protein sequence ID" value="OAY57685.1"/>
    <property type="molecule type" value="Genomic_DNA"/>
</dbReference>
<gene>
    <name evidence="11" type="ORF">MANES_02G115600</name>
</gene>
<sequence length="753" mass="81391">MRGAVLVALVAALGNMLEGWDNGTIAGMYVPFRILMCPIFKKRINQIFCLSFSGSLIYIKKEFSLQTQPTMEGLIAAISLIGAAIITTFCGPVSDILGRRPMLTISAIMYIFSGLVTLWSPNVYVLLMGRVLNGFGIGLAITLVPVYISETAPSEIRGLLNTFPQFMGSGGMFLSYCMLFGVSLMDSPQWRHMLGFLSIPSVAYLALTIFYLPESPRWLVSKGRMCEAKQVLQRLRGREDVSGELALLDEGLGVGREGSLEAFIIGPASEGKAIEKGQVKLYGHEEGLAWVATPITGQSNIGIVSRRGSTASQSMPFVDPLVTLFGSVHENLPATGSMLLPSTGSISSMIGNQGRTENWDEENPRDDEDSAVENADSDDNLQSPLLSPQESSVEKDDARPANSSILSIRRNTSLFYPGDEASMGIIGGGWQLAYKYSERTGEDGRKEGGIQRMYLKQEAPVGSQRGSFLSATASVDHEEAEHVQASALVSQTAIRSRQVLGQIPDVASDIQPSQTADKIPSFGDLFEPGVKRALIVGVSLQMLQQVSGINGVLYYTPQILEQAGVAVLLSNMGLKSDSASLLTSLLASFLMLPCIVIAMRLMDVTGRRSILLYTIPVLIVSLLALVLSNVVNVGSTLHAIISAASVISYISFFVMGFGPVPNIFCSEIFPTSIRGLCITICALTYWIGDLTITYLIPVMLNSIGLSGVFTFFAFWCIISWIFVFLKVPETKGMPLEVISEFFAVGATAIPKND</sequence>
<evidence type="ECO:0000256" key="2">
    <source>
        <dbReference type="ARBA" id="ARBA00010992"/>
    </source>
</evidence>
<dbReference type="PROSITE" id="PS00217">
    <property type="entry name" value="SUGAR_TRANSPORT_2"/>
    <property type="match status" value="1"/>
</dbReference>
<dbReference type="PRINTS" id="PR00171">
    <property type="entry name" value="SUGRTRNSPORT"/>
</dbReference>
<feature type="transmembrane region" description="Helical" evidence="8">
    <location>
        <begin position="101"/>
        <end position="119"/>
    </location>
</feature>
<dbReference type="GO" id="GO:0055085">
    <property type="term" value="P:transmembrane transport"/>
    <property type="evidence" value="ECO:0000318"/>
    <property type="project" value="GO_Central"/>
</dbReference>
<evidence type="ECO:0000256" key="9">
    <source>
        <dbReference type="SAM" id="SignalP"/>
    </source>
</evidence>
<dbReference type="GO" id="GO:0016020">
    <property type="term" value="C:membrane"/>
    <property type="evidence" value="ECO:0000318"/>
    <property type="project" value="GO_Central"/>
</dbReference>
<name>A0A2C9WD08_MANES</name>
<accession>A0A2C9WD08</accession>
<dbReference type="InterPro" id="IPR036259">
    <property type="entry name" value="MFS_trans_sf"/>
</dbReference>
<dbReference type="InterPro" id="IPR020846">
    <property type="entry name" value="MFS_dom"/>
</dbReference>
<comment type="similarity">
    <text evidence="2">Belongs to the major facilitator superfamily. Sugar transporter (TC 2.A.1.1) family.</text>
</comment>
<evidence type="ECO:0000256" key="8">
    <source>
        <dbReference type="SAM" id="Phobius"/>
    </source>
</evidence>
<dbReference type="InterPro" id="IPR005829">
    <property type="entry name" value="Sugar_transporter_CS"/>
</dbReference>
<feature type="transmembrane region" description="Helical" evidence="8">
    <location>
        <begin position="163"/>
        <end position="182"/>
    </location>
</feature>
<evidence type="ECO:0000256" key="7">
    <source>
        <dbReference type="SAM" id="MobiDB-lite"/>
    </source>
</evidence>
<dbReference type="SUPFAM" id="SSF103473">
    <property type="entry name" value="MFS general substrate transporter"/>
    <property type="match status" value="1"/>
</dbReference>
<feature type="transmembrane region" description="Helical" evidence="8">
    <location>
        <begin position="610"/>
        <end position="631"/>
    </location>
</feature>
<feature type="transmembrane region" description="Helical" evidence="8">
    <location>
        <begin position="637"/>
        <end position="664"/>
    </location>
</feature>
<feature type="signal peptide" evidence="9">
    <location>
        <begin position="1"/>
        <end position="19"/>
    </location>
</feature>
<proteinExistence type="inferred from homology"/>
<feature type="compositionally biased region" description="Polar residues" evidence="7">
    <location>
        <begin position="340"/>
        <end position="356"/>
    </location>
</feature>
<dbReference type="InterPro" id="IPR003663">
    <property type="entry name" value="Sugar/inositol_transpt"/>
</dbReference>
<evidence type="ECO:0000256" key="5">
    <source>
        <dbReference type="ARBA" id="ARBA00022989"/>
    </source>
</evidence>
<feature type="transmembrane region" description="Helical" evidence="8">
    <location>
        <begin position="703"/>
        <end position="725"/>
    </location>
</feature>
<feature type="transmembrane region" description="Helical" evidence="8">
    <location>
        <begin position="579"/>
        <end position="598"/>
    </location>
</feature>
<feature type="compositionally biased region" description="Acidic residues" evidence="7">
    <location>
        <begin position="359"/>
        <end position="379"/>
    </location>
</feature>
<dbReference type="SMR" id="A0A2C9WD08"/>
<dbReference type="InterPro" id="IPR050814">
    <property type="entry name" value="Myo-inositol_Transporter"/>
</dbReference>
<protein>
    <recommendedName>
        <fullName evidence="10">Major facilitator superfamily (MFS) profile domain-containing protein</fullName>
    </recommendedName>
</protein>
<feature type="compositionally biased region" description="Low complexity" evidence="7">
    <location>
        <begin position="381"/>
        <end position="391"/>
    </location>
</feature>